<dbReference type="Proteomes" id="UP000789860">
    <property type="component" value="Unassembled WGS sequence"/>
</dbReference>
<comment type="caution">
    <text evidence="1">The sequence shown here is derived from an EMBL/GenBank/DDBJ whole genome shotgun (WGS) entry which is preliminary data.</text>
</comment>
<sequence length="162" mass="18693">MSSAMKGNATHKSGKLIYEIRCRPKKDTMTYKGLHGFTSFRNQSLVTPKNFSLKSFWKDFAVAHRSLHKGVKFFERDISTLAAKKWSEQPASVRIFFRQLELIALKKHKEIYPNYSYKPKKKSLNFQNGDLEGNFETFTPKEIDQCAETTENIINPNPQVVG</sequence>
<proteinExistence type="predicted"/>
<reference evidence="1" key="1">
    <citation type="submission" date="2021-06" db="EMBL/GenBank/DDBJ databases">
        <authorList>
            <person name="Kallberg Y."/>
            <person name="Tangrot J."/>
            <person name="Rosling A."/>
        </authorList>
    </citation>
    <scope>NUCLEOTIDE SEQUENCE</scope>
    <source>
        <strain evidence="1">AU212A</strain>
    </source>
</reference>
<evidence type="ECO:0000313" key="1">
    <source>
        <dbReference type="EMBL" id="CAG8671892.1"/>
    </source>
</evidence>
<name>A0ACA9NS18_9GLOM</name>
<accession>A0ACA9NS18</accession>
<dbReference type="EMBL" id="CAJVPM010029052">
    <property type="protein sequence ID" value="CAG8671892.1"/>
    <property type="molecule type" value="Genomic_DNA"/>
</dbReference>
<keyword evidence="2" id="KW-1185">Reference proteome</keyword>
<organism evidence="1 2">
    <name type="scientific">Scutellospora calospora</name>
    <dbReference type="NCBI Taxonomy" id="85575"/>
    <lineage>
        <taxon>Eukaryota</taxon>
        <taxon>Fungi</taxon>
        <taxon>Fungi incertae sedis</taxon>
        <taxon>Mucoromycota</taxon>
        <taxon>Glomeromycotina</taxon>
        <taxon>Glomeromycetes</taxon>
        <taxon>Diversisporales</taxon>
        <taxon>Gigasporaceae</taxon>
        <taxon>Scutellospora</taxon>
    </lineage>
</organism>
<evidence type="ECO:0000313" key="2">
    <source>
        <dbReference type="Proteomes" id="UP000789860"/>
    </source>
</evidence>
<protein>
    <submittedName>
        <fullName evidence="1">6108_t:CDS:1</fullName>
    </submittedName>
</protein>
<gene>
    <name evidence="1" type="ORF">SCALOS_LOCUS9410</name>
</gene>
<feature type="non-terminal residue" evidence="1">
    <location>
        <position position="162"/>
    </location>
</feature>